<reference evidence="2 3" key="1">
    <citation type="journal article" date="2023" name="Arcadia Sci">
        <title>De novo assembly of a long-read Amblyomma americanum tick genome.</title>
        <authorList>
            <person name="Chou S."/>
            <person name="Poskanzer K.E."/>
            <person name="Rollins M."/>
            <person name="Thuy-Boun P.S."/>
        </authorList>
    </citation>
    <scope>NUCLEOTIDE SEQUENCE [LARGE SCALE GENOMIC DNA]</scope>
    <source>
        <strain evidence="2">F_SG_1</strain>
        <tissue evidence="2">Salivary glands</tissue>
    </source>
</reference>
<dbReference type="EMBL" id="JARKHS020031066">
    <property type="protein sequence ID" value="KAK8761521.1"/>
    <property type="molecule type" value="Genomic_DNA"/>
</dbReference>
<name>A0AAQ4DGD1_AMBAM</name>
<organism evidence="2 3">
    <name type="scientific">Amblyomma americanum</name>
    <name type="common">Lone star tick</name>
    <dbReference type="NCBI Taxonomy" id="6943"/>
    <lineage>
        <taxon>Eukaryota</taxon>
        <taxon>Metazoa</taxon>
        <taxon>Ecdysozoa</taxon>
        <taxon>Arthropoda</taxon>
        <taxon>Chelicerata</taxon>
        <taxon>Arachnida</taxon>
        <taxon>Acari</taxon>
        <taxon>Parasitiformes</taxon>
        <taxon>Ixodida</taxon>
        <taxon>Ixodoidea</taxon>
        <taxon>Ixodidae</taxon>
        <taxon>Amblyomminae</taxon>
        <taxon>Amblyomma</taxon>
    </lineage>
</organism>
<keyword evidence="3" id="KW-1185">Reference proteome</keyword>
<evidence type="ECO:0000256" key="1">
    <source>
        <dbReference type="SAM" id="SignalP"/>
    </source>
</evidence>
<evidence type="ECO:0000313" key="2">
    <source>
        <dbReference type="EMBL" id="KAK8761521.1"/>
    </source>
</evidence>
<evidence type="ECO:0000313" key="3">
    <source>
        <dbReference type="Proteomes" id="UP001321473"/>
    </source>
</evidence>
<protein>
    <recommendedName>
        <fullName evidence="4">Secreted protein</fullName>
    </recommendedName>
</protein>
<dbReference type="Proteomes" id="UP001321473">
    <property type="component" value="Unassembled WGS sequence"/>
</dbReference>
<comment type="caution">
    <text evidence="2">The sequence shown here is derived from an EMBL/GenBank/DDBJ whole genome shotgun (WGS) entry which is preliminary data.</text>
</comment>
<dbReference type="AlphaFoldDB" id="A0AAQ4DGD1"/>
<accession>A0AAQ4DGD1</accession>
<gene>
    <name evidence="2" type="ORF">V5799_027212</name>
</gene>
<feature type="signal peptide" evidence="1">
    <location>
        <begin position="1"/>
        <end position="27"/>
    </location>
</feature>
<evidence type="ECO:0008006" key="4">
    <source>
        <dbReference type="Google" id="ProtNLM"/>
    </source>
</evidence>
<keyword evidence="1" id="KW-0732">Signal</keyword>
<feature type="chain" id="PRO_5042970111" description="Secreted protein" evidence="1">
    <location>
        <begin position="28"/>
        <end position="135"/>
    </location>
</feature>
<proteinExistence type="predicted"/>
<sequence>MVPPDISRRAFFLPLVALTELAALARSSSPLEDALKGTVPLFQLNNHQGAVSSNQSSSYTCFAVTRMPTSLRWEVNGSQALDKEYFITYYSQLGSISSKSKNIFARYSTLTMKKTTVCDVSAVQARRDHLRAGNT</sequence>